<comment type="caution">
    <text evidence="1">The sequence shown here is derived from an EMBL/GenBank/DDBJ whole genome shotgun (WGS) entry which is preliminary data.</text>
</comment>
<name>A0ACB8TS30_9APHY</name>
<sequence>TPPDTDSSSVTIVSPTHTSHTPAPPPQIHISLHTSTLSIIDSDSSDDDCSYTRRNMAGTMAKGDLAQAVKGHKPTAPPSLTEGKLTPLTVHRLARLCKAFFKAKEIKPEDQVGSLDGSFEEEAISQWFDNNSTRLQKLSMVDFLKEFRTRWLPPRWADELKFEISRAFMSNSHVFSEWKEDLLVRNNILVGYPQHMDDTALRAHLMTHVCQSLREYCYTAGDAF</sequence>
<reference evidence="1" key="1">
    <citation type="journal article" date="2021" name="Environ. Microbiol.">
        <title>Gene family expansions and transcriptome signatures uncover fungal adaptations to wood decay.</title>
        <authorList>
            <person name="Hage H."/>
            <person name="Miyauchi S."/>
            <person name="Viragh M."/>
            <person name="Drula E."/>
            <person name="Min B."/>
            <person name="Chaduli D."/>
            <person name="Navarro D."/>
            <person name="Favel A."/>
            <person name="Norest M."/>
            <person name="Lesage-Meessen L."/>
            <person name="Balint B."/>
            <person name="Merenyi Z."/>
            <person name="de Eugenio L."/>
            <person name="Morin E."/>
            <person name="Martinez A.T."/>
            <person name="Baldrian P."/>
            <person name="Stursova M."/>
            <person name="Martinez M.J."/>
            <person name="Novotny C."/>
            <person name="Magnuson J.K."/>
            <person name="Spatafora J.W."/>
            <person name="Maurice S."/>
            <person name="Pangilinan J."/>
            <person name="Andreopoulos W."/>
            <person name="LaButti K."/>
            <person name="Hundley H."/>
            <person name="Na H."/>
            <person name="Kuo A."/>
            <person name="Barry K."/>
            <person name="Lipzen A."/>
            <person name="Henrissat B."/>
            <person name="Riley R."/>
            <person name="Ahrendt S."/>
            <person name="Nagy L.G."/>
            <person name="Grigoriev I.V."/>
            <person name="Martin F."/>
            <person name="Rosso M.N."/>
        </authorList>
    </citation>
    <scope>NUCLEOTIDE SEQUENCE</scope>
    <source>
        <strain evidence="1">CBS 384.51</strain>
    </source>
</reference>
<organism evidence="1 2">
    <name type="scientific">Irpex rosettiformis</name>
    <dbReference type="NCBI Taxonomy" id="378272"/>
    <lineage>
        <taxon>Eukaryota</taxon>
        <taxon>Fungi</taxon>
        <taxon>Dikarya</taxon>
        <taxon>Basidiomycota</taxon>
        <taxon>Agaricomycotina</taxon>
        <taxon>Agaricomycetes</taxon>
        <taxon>Polyporales</taxon>
        <taxon>Irpicaceae</taxon>
        <taxon>Irpex</taxon>
    </lineage>
</organism>
<feature type="non-terminal residue" evidence="1">
    <location>
        <position position="1"/>
    </location>
</feature>
<proteinExistence type="predicted"/>
<gene>
    <name evidence="1" type="ORF">BDY19DRAFT_969035</name>
</gene>
<dbReference type="Proteomes" id="UP001055072">
    <property type="component" value="Unassembled WGS sequence"/>
</dbReference>
<keyword evidence="2" id="KW-1185">Reference proteome</keyword>
<feature type="non-terminal residue" evidence="1">
    <location>
        <position position="224"/>
    </location>
</feature>
<accession>A0ACB8TS30</accession>
<evidence type="ECO:0000313" key="1">
    <source>
        <dbReference type="EMBL" id="KAI0084769.1"/>
    </source>
</evidence>
<protein>
    <submittedName>
        <fullName evidence="1">Uncharacterized protein</fullName>
    </submittedName>
</protein>
<dbReference type="EMBL" id="MU274938">
    <property type="protein sequence ID" value="KAI0084769.1"/>
    <property type="molecule type" value="Genomic_DNA"/>
</dbReference>
<evidence type="ECO:0000313" key="2">
    <source>
        <dbReference type="Proteomes" id="UP001055072"/>
    </source>
</evidence>